<dbReference type="EMBL" id="MFDM01000006">
    <property type="protein sequence ID" value="OGE44204.1"/>
    <property type="molecule type" value="Genomic_DNA"/>
</dbReference>
<feature type="transmembrane region" description="Helical" evidence="1">
    <location>
        <begin position="12"/>
        <end position="34"/>
    </location>
</feature>
<comment type="caution">
    <text evidence="2">The sequence shown here is derived from an EMBL/GenBank/DDBJ whole genome shotgun (WGS) entry which is preliminary data.</text>
</comment>
<evidence type="ECO:0000313" key="2">
    <source>
        <dbReference type="EMBL" id="OGE44204.1"/>
    </source>
</evidence>
<dbReference type="STRING" id="1797785.A3B45_05505"/>
<gene>
    <name evidence="2" type="ORF">A3B45_05505</name>
</gene>
<keyword evidence="1" id="KW-0472">Membrane</keyword>
<evidence type="ECO:0008006" key="4">
    <source>
        <dbReference type="Google" id="ProtNLM"/>
    </source>
</evidence>
<evidence type="ECO:0000313" key="3">
    <source>
        <dbReference type="Proteomes" id="UP000178565"/>
    </source>
</evidence>
<dbReference type="AlphaFoldDB" id="A0A1F5KTQ7"/>
<keyword evidence="1" id="KW-0812">Transmembrane</keyword>
<dbReference type="Gene3D" id="2.60.40.10">
    <property type="entry name" value="Immunoglobulins"/>
    <property type="match status" value="1"/>
</dbReference>
<dbReference type="Proteomes" id="UP000178565">
    <property type="component" value="Unassembled WGS sequence"/>
</dbReference>
<protein>
    <recommendedName>
        <fullName evidence="4">Bacterial Ig-like domain-containing protein</fullName>
    </recommendedName>
</protein>
<reference evidence="2 3" key="1">
    <citation type="journal article" date="2016" name="Nat. Commun.">
        <title>Thousands of microbial genomes shed light on interconnected biogeochemical processes in an aquifer system.</title>
        <authorList>
            <person name="Anantharaman K."/>
            <person name="Brown C.T."/>
            <person name="Hug L.A."/>
            <person name="Sharon I."/>
            <person name="Castelle C.J."/>
            <person name="Probst A.J."/>
            <person name="Thomas B.C."/>
            <person name="Singh A."/>
            <person name="Wilkins M.J."/>
            <person name="Karaoz U."/>
            <person name="Brodie E.L."/>
            <person name="Williams K.H."/>
            <person name="Hubbard S.S."/>
            <person name="Banfield J.F."/>
        </authorList>
    </citation>
    <scope>NUCLEOTIDE SEQUENCE [LARGE SCALE GENOMIC DNA]</scope>
</reference>
<keyword evidence="1" id="KW-1133">Transmembrane helix</keyword>
<organism evidence="2 3">
    <name type="scientific">Candidatus Daviesbacteria bacterium RIFCSPLOWO2_01_FULL_39_12</name>
    <dbReference type="NCBI Taxonomy" id="1797785"/>
    <lineage>
        <taxon>Bacteria</taxon>
        <taxon>Candidatus Daviesiibacteriota</taxon>
    </lineage>
</organism>
<name>A0A1F5KTQ7_9BACT</name>
<dbReference type="InterPro" id="IPR013783">
    <property type="entry name" value="Ig-like_fold"/>
</dbReference>
<accession>A0A1F5KTQ7</accession>
<proteinExistence type="predicted"/>
<sequence>MKLNQKISTKFFVLANIVIVISALVFFGSIYYILYLSDQPPQSLLGERLLTQKPKTLIIDLNQPEADSLSFDSSILLSGKTLPNVEVLVFSDTSDFVIKSKSDGTFTLNLELEEGVNQISVVVFDANGESKTIKRSVYYSKEKM</sequence>
<evidence type="ECO:0000256" key="1">
    <source>
        <dbReference type="SAM" id="Phobius"/>
    </source>
</evidence>